<reference evidence="2" key="1">
    <citation type="submission" date="2021-04" db="EMBL/GenBank/DDBJ databases">
        <title>Luteolibacter sp. 32A isolated from the skin of an Anderson's salamander (Ambystoma andersonii).</title>
        <authorList>
            <person name="Spergser J."/>
            <person name="Busse H.-J."/>
        </authorList>
    </citation>
    <scope>NUCLEOTIDE SEQUENCE</scope>
    <source>
        <strain evidence="2">32A</strain>
    </source>
</reference>
<gene>
    <name evidence="2" type="ORF">KBB96_11460</name>
</gene>
<dbReference type="Pfam" id="PF11750">
    <property type="entry name" value="DUF3307"/>
    <property type="match status" value="1"/>
</dbReference>
<sequence>MFSAPIIGAVTSSGGQFDPALGGAVLFALLIGHALADYPLQGAFLAKAKDRHSDSGAMFAESVPPKGLWIHALTAHSLVHAGSVWIITGSVVLALIELVLHWIIDFAKCEGWTGFTTDQMLHVLCKIGYAAVIATGLVAAKGVICCP</sequence>
<feature type="transmembrane region" description="Helical" evidence="1">
    <location>
        <begin position="127"/>
        <end position="146"/>
    </location>
</feature>
<dbReference type="AlphaFoldDB" id="A0A975G625"/>
<keyword evidence="1" id="KW-0472">Membrane</keyword>
<proteinExistence type="predicted"/>
<evidence type="ECO:0000313" key="3">
    <source>
        <dbReference type="Proteomes" id="UP000676169"/>
    </source>
</evidence>
<evidence type="ECO:0000256" key="1">
    <source>
        <dbReference type="SAM" id="Phobius"/>
    </source>
</evidence>
<dbReference type="Proteomes" id="UP000676169">
    <property type="component" value="Chromosome"/>
</dbReference>
<keyword evidence="1" id="KW-0812">Transmembrane</keyword>
<feature type="transmembrane region" description="Helical" evidence="1">
    <location>
        <begin position="20"/>
        <end position="40"/>
    </location>
</feature>
<dbReference type="InterPro" id="IPR021737">
    <property type="entry name" value="Phage_phiKZ_Orf197"/>
</dbReference>
<protein>
    <submittedName>
        <fullName evidence="2">DUF3307 domain-containing protein</fullName>
    </submittedName>
</protein>
<feature type="transmembrane region" description="Helical" evidence="1">
    <location>
        <begin position="84"/>
        <end position="104"/>
    </location>
</feature>
<evidence type="ECO:0000313" key="2">
    <source>
        <dbReference type="EMBL" id="QUE49490.1"/>
    </source>
</evidence>
<dbReference type="KEGG" id="lamb:KBB96_11460"/>
<organism evidence="2 3">
    <name type="scientific">Luteolibacter ambystomatis</name>
    <dbReference type="NCBI Taxonomy" id="2824561"/>
    <lineage>
        <taxon>Bacteria</taxon>
        <taxon>Pseudomonadati</taxon>
        <taxon>Verrucomicrobiota</taxon>
        <taxon>Verrucomicrobiia</taxon>
        <taxon>Verrucomicrobiales</taxon>
        <taxon>Verrucomicrobiaceae</taxon>
        <taxon>Luteolibacter</taxon>
    </lineage>
</organism>
<accession>A0A975G625</accession>
<keyword evidence="3" id="KW-1185">Reference proteome</keyword>
<name>A0A975G625_9BACT</name>
<dbReference type="RefSeq" id="WP_211629579.1">
    <property type="nucleotide sequence ID" value="NZ_CP073100.1"/>
</dbReference>
<keyword evidence="1" id="KW-1133">Transmembrane helix</keyword>
<dbReference type="EMBL" id="CP073100">
    <property type="protein sequence ID" value="QUE49490.1"/>
    <property type="molecule type" value="Genomic_DNA"/>
</dbReference>